<dbReference type="Pfam" id="PF02686">
    <property type="entry name" value="GatC"/>
    <property type="match status" value="1"/>
</dbReference>
<dbReference type="Proteomes" id="UP000254834">
    <property type="component" value="Chromosome"/>
</dbReference>
<gene>
    <name evidence="1" type="ORF">C0J27_01375</name>
</gene>
<evidence type="ECO:0008006" key="3">
    <source>
        <dbReference type="Google" id="ProtNLM"/>
    </source>
</evidence>
<keyword evidence="2" id="KW-1185">Reference proteome</keyword>
<dbReference type="InterPro" id="IPR036113">
    <property type="entry name" value="Asp/Glu-ADT_sf_sub_c"/>
</dbReference>
<evidence type="ECO:0000313" key="2">
    <source>
        <dbReference type="Proteomes" id="UP000254834"/>
    </source>
</evidence>
<dbReference type="KEGG" id="cdes:C0J27_01375"/>
<dbReference type="GO" id="GO:0006450">
    <property type="term" value="P:regulation of translational fidelity"/>
    <property type="evidence" value="ECO:0007669"/>
    <property type="project" value="InterPro"/>
</dbReference>
<dbReference type="OrthoDB" id="5295223at2"/>
<proteinExistence type="predicted"/>
<accession>A0A345ZAT0</accession>
<dbReference type="EMBL" id="CP025544">
    <property type="protein sequence ID" value="AXK60397.1"/>
    <property type="molecule type" value="Genomic_DNA"/>
</dbReference>
<dbReference type="Gene3D" id="1.10.20.60">
    <property type="entry name" value="Glu-tRNAGln amidotransferase C subunit, N-terminal domain"/>
    <property type="match status" value="1"/>
</dbReference>
<protein>
    <recommendedName>
        <fullName evidence="3">Asp/Glu-ADT subunit C</fullName>
    </recommendedName>
</protein>
<reference evidence="1 2" key="1">
    <citation type="submission" date="2017-12" db="EMBL/GenBank/DDBJ databases">
        <title>Chromulinavorax destructans is a abundant pathogen of dominant heterotrophic picoflagllates.</title>
        <authorList>
            <person name="Deeg C.M."/>
            <person name="Zimmer M."/>
            <person name="Suttle C.A."/>
        </authorList>
    </citation>
    <scope>NUCLEOTIDE SEQUENCE [LARGE SCALE GENOMIC DNA]</scope>
    <source>
        <strain evidence="1 2">SeV1</strain>
    </source>
</reference>
<name>A0A345ZAT0_9BACT</name>
<sequence length="93" mass="10669">MDKITKDEALKIASFTKLTINDNEIDAVVQRLQDVLEYAVRVQDMAKDVDIPSSKNVNRQREDIVNSFDSQTILQQAPESQDNYFVVPKIIEK</sequence>
<dbReference type="InterPro" id="IPR003837">
    <property type="entry name" value="GatC"/>
</dbReference>
<organism evidence="1 2">
    <name type="scientific">Candidatus Chromulinivorax destructor</name>
    <dbReference type="NCBI Taxonomy" id="2066483"/>
    <lineage>
        <taxon>Bacteria</taxon>
        <taxon>Candidatus Babelota</taxon>
        <taxon>Candidatus Babeliae</taxon>
        <taxon>Candidatus Babeliales</taxon>
        <taxon>Candidatus Chromulinivoraceae</taxon>
        <taxon>Candidatus Chromulinivorax</taxon>
    </lineage>
</organism>
<dbReference type="SUPFAM" id="SSF141000">
    <property type="entry name" value="Glu-tRNAGln amidotransferase C subunit"/>
    <property type="match status" value="1"/>
</dbReference>
<evidence type="ECO:0000313" key="1">
    <source>
        <dbReference type="EMBL" id="AXK60397.1"/>
    </source>
</evidence>
<dbReference type="RefSeq" id="WP_115585412.1">
    <property type="nucleotide sequence ID" value="NZ_CP025544.1"/>
</dbReference>
<dbReference type="AlphaFoldDB" id="A0A345ZAT0"/>